<protein>
    <recommendedName>
        <fullName evidence="3">Protein TsetseEP domain-containing protein</fullName>
    </recommendedName>
</protein>
<proteinExistence type="predicted"/>
<accession>A0ABM1XLU8</accession>
<dbReference type="RefSeq" id="XP_029727354.2">
    <property type="nucleotide sequence ID" value="XM_029871494.2"/>
</dbReference>
<feature type="domain" description="Protein TsetseEP" evidence="3">
    <location>
        <begin position="112"/>
        <end position="227"/>
    </location>
</feature>
<evidence type="ECO:0000256" key="2">
    <source>
        <dbReference type="SAM" id="SignalP"/>
    </source>
</evidence>
<dbReference type="Proteomes" id="UP000069940">
    <property type="component" value="Unassembled WGS sequence"/>
</dbReference>
<dbReference type="Gene3D" id="1.20.120.20">
    <property type="entry name" value="Apolipoprotein"/>
    <property type="match status" value="1"/>
</dbReference>
<keyword evidence="2" id="KW-0732">Signal</keyword>
<evidence type="ECO:0000313" key="5">
    <source>
        <dbReference type="Proteomes" id="UP000069940"/>
    </source>
</evidence>
<dbReference type="SUPFAM" id="SSF58113">
    <property type="entry name" value="Apolipoprotein A-I"/>
    <property type="match status" value="1"/>
</dbReference>
<evidence type="ECO:0000256" key="1">
    <source>
        <dbReference type="SAM" id="Coils"/>
    </source>
</evidence>
<name>A0ABM1XLU8_AEDAL</name>
<feature type="coiled-coil region" evidence="1">
    <location>
        <begin position="46"/>
        <end position="84"/>
    </location>
</feature>
<evidence type="ECO:0000313" key="4">
    <source>
        <dbReference type="EnsemblMetazoa" id="AALFPA23_000831.P634"/>
    </source>
</evidence>
<reference evidence="4" key="2">
    <citation type="submission" date="2025-05" db="UniProtKB">
        <authorList>
            <consortium name="EnsemblMetazoa"/>
        </authorList>
    </citation>
    <scope>IDENTIFICATION</scope>
    <source>
        <strain evidence="4">Foshan</strain>
    </source>
</reference>
<dbReference type="GeneID" id="115265627"/>
<organism evidence="4 5">
    <name type="scientific">Aedes albopictus</name>
    <name type="common">Asian tiger mosquito</name>
    <name type="synonym">Stegomyia albopicta</name>
    <dbReference type="NCBI Taxonomy" id="7160"/>
    <lineage>
        <taxon>Eukaryota</taxon>
        <taxon>Metazoa</taxon>
        <taxon>Ecdysozoa</taxon>
        <taxon>Arthropoda</taxon>
        <taxon>Hexapoda</taxon>
        <taxon>Insecta</taxon>
        <taxon>Pterygota</taxon>
        <taxon>Neoptera</taxon>
        <taxon>Endopterygota</taxon>
        <taxon>Diptera</taxon>
        <taxon>Nematocera</taxon>
        <taxon>Culicoidea</taxon>
        <taxon>Culicidae</taxon>
        <taxon>Culicinae</taxon>
        <taxon>Aedini</taxon>
        <taxon>Aedes</taxon>
        <taxon>Stegomyia</taxon>
    </lineage>
</organism>
<reference evidence="5" key="1">
    <citation type="journal article" date="2015" name="Proc. Natl. Acad. Sci. U.S.A.">
        <title>Genome sequence of the Asian Tiger mosquito, Aedes albopictus, reveals insights into its biology, genetics, and evolution.</title>
        <authorList>
            <person name="Chen X.G."/>
            <person name="Jiang X."/>
            <person name="Gu J."/>
            <person name="Xu M."/>
            <person name="Wu Y."/>
            <person name="Deng Y."/>
            <person name="Zhang C."/>
            <person name="Bonizzoni M."/>
            <person name="Dermauw W."/>
            <person name="Vontas J."/>
            <person name="Armbruster P."/>
            <person name="Huang X."/>
            <person name="Yang Y."/>
            <person name="Zhang H."/>
            <person name="He W."/>
            <person name="Peng H."/>
            <person name="Liu Y."/>
            <person name="Wu K."/>
            <person name="Chen J."/>
            <person name="Lirakis M."/>
            <person name="Topalis P."/>
            <person name="Van Leeuwen T."/>
            <person name="Hall A.B."/>
            <person name="Jiang X."/>
            <person name="Thorpe C."/>
            <person name="Mueller R.L."/>
            <person name="Sun C."/>
            <person name="Waterhouse R.M."/>
            <person name="Yan G."/>
            <person name="Tu Z.J."/>
            <person name="Fang X."/>
            <person name="James A.A."/>
        </authorList>
    </citation>
    <scope>NUCLEOTIDE SEQUENCE [LARGE SCALE GENOMIC DNA]</scope>
    <source>
        <strain evidence="5">Foshan</strain>
    </source>
</reference>
<feature type="signal peptide" evidence="2">
    <location>
        <begin position="1"/>
        <end position="19"/>
    </location>
</feature>
<evidence type="ECO:0000259" key="3">
    <source>
        <dbReference type="Pfam" id="PF05267"/>
    </source>
</evidence>
<sequence length="260" mass="28934">MKFSLLVVCCLAVASLSEARTYPIGDLANLRSPSDDFRIPLTEGLLEELKKLLDFLSKAIMDAVHELKQSVDKLINEVTQKTEELLQLANGSIDEYLQEAKQNLTALGSQVADCVVPATAELEKVAVHSYENTKKCYDDLVTRVRIMTDNVEEHVKYGIEKVEEIEHIGKECVAENPGLVDKVKCILDHVGESTTIVQEIIKDVGQLTSETSREIVSLSNDTRGCLLDVVRMSRNEVDKVMSDVMQCLKETHPASTELNE</sequence>
<dbReference type="Pfam" id="PF05267">
    <property type="entry name" value="DUF725"/>
    <property type="match status" value="1"/>
</dbReference>
<keyword evidence="5" id="KW-1185">Reference proteome</keyword>
<dbReference type="InterPro" id="IPR007931">
    <property type="entry name" value="TsetseEP"/>
</dbReference>
<dbReference type="EnsemblMetazoa" id="AALFPA23_000831.R634">
    <property type="protein sequence ID" value="AALFPA23_000831.P634"/>
    <property type="gene ID" value="AALFPA23_000831"/>
</dbReference>
<feature type="chain" id="PRO_5047434277" description="Protein TsetseEP domain-containing protein" evidence="2">
    <location>
        <begin position="20"/>
        <end position="260"/>
    </location>
</feature>
<keyword evidence="1" id="KW-0175">Coiled coil</keyword>